<protein>
    <submittedName>
        <fullName evidence="2">VCBS repeat-containing protein</fullName>
    </submittedName>
</protein>
<dbReference type="Pfam" id="PF17963">
    <property type="entry name" value="Big_9"/>
    <property type="match status" value="1"/>
</dbReference>
<feature type="non-terminal residue" evidence="2">
    <location>
        <position position="1"/>
    </location>
</feature>
<dbReference type="AlphaFoldDB" id="A0A4R6XBW4"/>
<keyword evidence="3" id="KW-1185">Reference proteome</keyword>
<feature type="domain" description="RapA2 cadherin-like" evidence="1">
    <location>
        <begin position="173"/>
        <end position="238"/>
    </location>
</feature>
<organism evidence="2 3">
    <name type="scientific">Marinomonas communis</name>
    <dbReference type="NCBI Taxonomy" id="28254"/>
    <lineage>
        <taxon>Bacteria</taxon>
        <taxon>Pseudomonadati</taxon>
        <taxon>Pseudomonadota</taxon>
        <taxon>Gammaproteobacteria</taxon>
        <taxon>Oceanospirillales</taxon>
        <taxon>Oceanospirillaceae</taxon>
        <taxon>Marinomonas</taxon>
    </lineage>
</organism>
<dbReference type="RefSeq" id="WP_133559325.1">
    <property type="nucleotide sequence ID" value="NZ_SNZA01000001.1"/>
</dbReference>
<accession>A0A4R6XBW4</accession>
<sequence length="533" mass="55225">SSSVPVATDVDGTIASYQMVSTVAEGSLTFNPDGTYSFDPGSDFDDLAAGATRAVTFTYTATDNNGAVSEPSTVTITVTGTDDAPVASDDAQSTGENTVLSSSVPVATDVDGTIASYQMVSTVAEGSLTFNPDGTYSFDPGSDFDDLAAGATRTVTFTYTATDNNGAVSEPSTVTITVTGTDDAPVASDDAQSTGENTVLSSSVPVATDVDGTIASYQMVSTVAEGSLTFNPDGTYSFDPGSDFDDLAAGATRAVTFTYTATDNNGAVSNPQTVTITVTGTDDAPVVENDTAAISDGVATITIDVLANDTDLDGGSLTLLNATVPQEEGVVEIVDNKINFTPADGFVGTSTVIYTTSDGTSTSSASIQILVSFSQQEIATQIDTGELLVTSSASPSSTAGVIQLSDVELLPLDYEPVLLDVLDGISDLLGQANLSTAQPNLNLISEFNVIEDLIQSEANRIDTQDFAQGESLVDEEFLLLDEPDTENSTTLNQENSDEDLIASLQTSERFSSQLSKILDNNQVELEVLKKMLS</sequence>
<dbReference type="Proteomes" id="UP000295729">
    <property type="component" value="Unassembled WGS sequence"/>
</dbReference>
<dbReference type="InterPro" id="IPR040853">
    <property type="entry name" value="RapA2_cadherin-like"/>
</dbReference>
<dbReference type="EMBL" id="SNZA01000001">
    <property type="protein sequence ID" value="TDR14667.1"/>
    <property type="molecule type" value="Genomic_DNA"/>
</dbReference>
<evidence type="ECO:0000313" key="2">
    <source>
        <dbReference type="EMBL" id="TDR14667.1"/>
    </source>
</evidence>
<dbReference type="Pfam" id="PF17803">
    <property type="entry name" value="Cadherin_4"/>
    <property type="match status" value="2"/>
</dbReference>
<reference evidence="2 3" key="1">
    <citation type="submission" date="2019-03" db="EMBL/GenBank/DDBJ databases">
        <title>Genomic Encyclopedia of Type Strains, Phase IV (KMG-IV): sequencing the most valuable type-strain genomes for metagenomic binning, comparative biology and taxonomic classification.</title>
        <authorList>
            <person name="Goeker M."/>
        </authorList>
    </citation>
    <scope>NUCLEOTIDE SEQUENCE [LARGE SCALE GENOMIC DNA]</scope>
    <source>
        <strain evidence="2 3">DSM 5604</strain>
    </source>
</reference>
<evidence type="ECO:0000259" key="1">
    <source>
        <dbReference type="Pfam" id="PF17803"/>
    </source>
</evidence>
<dbReference type="OrthoDB" id="8612583at2"/>
<dbReference type="Gene3D" id="2.60.40.2810">
    <property type="match status" value="1"/>
</dbReference>
<dbReference type="NCBIfam" id="NF012211">
    <property type="entry name" value="tand_rpt_95"/>
    <property type="match status" value="4"/>
</dbReference>
<evidence type="ECO:0000313" key="3">
    <source>
        <dbReference type="Proteomes" id="UP000295729"/>
    </source>
</evidence>
<feature type="domain" description="RapA2 cadherin-like" evidence="1">
    <location>
        <begin position="73"/>
        <end position="138"/>
    </location>
</feature>
<dbReference type="InterPro" id="IPR010221">
    <property type="entry name" value="VCBS_dom"/>
</dbReference>
<gene>
    <name evidence="2" type="ORF">C8D85_0001</name>
</gene>
<proteinExistence type="predicted"/>
<comment type="caution">
    <text evidence="2">The sequence shown here is derived from an EMBL/GenBank/DDBJ whole genome shotgun (WGS) entry which is preliminary data.</text>
</comment>
<name>A0A4R6XBW4_9GAMM</name>
<dbReference type="NCBIfam" id="TIGR01965">
    <property type="entry name" value="VCBS_repeat"/>
    <property type="match status" value="3"/>
</dbReference>